<evidence type="ECO:0000313" key="4">
    <source>
        <dbReference type="Proteomes" id="UP000029120"/>
    </source>
</evidence>
<dbReference type="Proteomes" id="UP000029120">
    <property type="component" value="Chromosome 4"/>
</dbReference>
<gene>
    <name evidence="3" type="ordered locus">AALP_Aa4g136300</name>
</gene>
<dbReference type="AlphaFoldDB" id="A0A087H331"/>
<dbReference type="OMA" id="GVFPMSY"/>
<dbReference type="EMBL" id="CM002872">
    <property type="protein sequence ID" value="KFK36533.1"/>
    <property type="molecule type" value="Genomic_DNA"/>
</dbReference>
<keyword evidence="1" id="KW-0813">Transport</keyword>
<keyword evidence="1" id="KW-0811">Translocation</keyword>
<dbReference type="OrthoDB" id="1711508at2759"/>
<comment type="subunit">
    <text evidence="1">Component of the TIM23 complex.</text>
</comment>
<dbReference type="PANTHER" id="PTHR12210">
    <property type="entry name" value="DULLARD PROTEIN PHOSPHATASE"/>
    <property type="match status" value="1"/>
</dbReference>
<dbReference type="InterPro" id="IPR023214">
    <property type="entry name" value="HAD_sf"/>
</dbReference>
<reference evidence="4" key="1">
    <citation type="journal article" date="2015" name="Nat. Plants">
        <title>Genome expansion of Arabis alpina linked with retrotransposition and reduced symmetric DNA methylation.</title>
        <authorList>
            <person name="Willing E.M."/>
            <person name="Rawat V."/>
            <person name="Mandakova T."/>
            <person name="Maumus F."/>
            <person name="James G.V."/>
            <person name="Nordstroem K.J."/>
            <person name="Becker C."/>
            <person name="Warthmann N."/>
            <person name="Chica C."/>
            <person name="Szarzynska B."/>
            <person name="Zytnicki M."/>
            <person name="Albani M.C."/>
            <person name="Kiefer C."/>
            <person name="Bergonzi S."/>
            <person name="Castaings L."/>
            <person name="Mateos J.L."/>
            <person name="Berns M.C."/>
            <person name="Bujdoso N."/>
            <person name="Piofczyk T."/>
            <person name="de Lorenzo L."/>
            <person name="Barrero-Sicilia C."/>
            <person name="Mateos I."/>
            <person name="Piednoel M."/>
            <person name="Hagmann J."/>
            <person name="Chen-Min-Tao R."/>
            <person name="Iglesias-Fernandez R."/>
            <person name="Schuster S.C."/>
            <person name="Alonso-Blanco C."/>
            <person name="Roudier F."/>
            <person name="Carbonero P."/>
            <person name="Paz-Ares J."/>
            <person name="Davis S.J."/>
            <person name="Pecinka A."/>
            <person name="Quesneville H."/>
            <person name="Colot V."/>
            <person name="Lysak M.A."/>
            <person name="Weigel D."/>
            <person name="Coupland G."/>
            <person name="Schneeberger K."/>
        </authorList>
    </citation>
    <scope>NUCLEOTIDE SEQUENCE [LARGE SCALE GENOMIC DNA]</scope>
    <source>
        <strain evidence="4">cv. Pajares</strain>
    </source>
</reference>
<comment type="function">
    <text evidence="1">Essential component of the TIM23 complex, a complex that mediates the translocation of transit peptide-containing proteins across the mitochondrial inner membrane.</text>
</comment>
<sequence>DMSQCTKTTAKCLENNQKHVVFKDLSMIWDSHLFDLPWKKGDYSERNTVLLDDSPYKALLTPPHTAIFPDTYNYDKEEDDTSLGDGGDLRLHLEKLVEAENVQEFIQQNPFGQKAIKEGSRDWDFYNDIVQSVRSRCKR</sequence>
<keyword evidence="1" id="KW-0809">Transit peptide</keyword>
<comment type="subcellular location">
    <subcellularLocation>
        <location evidence="1">Mitochondrion inner membrane</location>
        <topology evidence="1">Single-pass membrane protein</topology>
    </subcellularLocation>
</comment>
<dbReference type="GO" id="GO:0015031">
    <property type="term" value="P:protein transport"/>
    <property type="evidence" value="ECO:0007669"/>
    <property type="project" value="UniProtKB-KW"/>
</dbReference>
<dbReference type="PROSITE" id="PS50969">
    <property type="entry name" value="FCP1"/>
    <property type="match status" value="1"/>
</dbReference>
<evidence type="ECO:0000256" key="1">
    <source>
        <dbReference type="RuleBase" id="RU365079"/>
    </source>
</evidence>
<dbReference type="Gene3D" id="3.40.50.1000">
    <property type="entry name" value="HAD superfamily/HAD-like"/>
    <property type="match status" value="1"/>
</dbReference>
<dbReference type="eggNOG" id="ENOG502QR82">
    <property type="taxonomic scope" value="Eukaryota"/>
</dbReference>
<evidence type="ECO:0000259" key="2">
    <source>
        <dbReference type="PROSITE" id="PS50969"/>
    </source>
</evidence>
<name>A0A087H331_ARAAL</name>
<dbReference type="Gramene" id="KFK36533">
    <property type="protein sequence ID" value="KFK36533"/>
    <property type="gene ID" value="AALP_AA4G136300"/>
</dbReference>
<accession>A0A087H331</accession>
<protein>
    <recommendedName>
        <fullName evidence="1">Mitochondrial import inner membrane translocase subunit TIM50</fullName>
    </recommendedName>
</protein>
<evidence type="ECO:0000313" key="3">
    <source>
        <dbReference type="EMBL" id="KFK36533.1"/>
    </source>
</evidence>
<keyword evidence="1" id="KW-0653">Protein transport</keyword>
<comment type="similarity">
    <text evidence="1">Belongs to the TIM50 family.</text>
</comment>
<organism evidence="3 4">
    <name type="scientific">Arabis alpina</name>
    <name type="common">Alpine rock-cress</name>
    <dbReference type="NCBI Taxonomy" id="50452"/>
    <lineage>
        <taxon>Eukaryota</taxon>
        <taxon>Viridiplantae</taxon>
        <taxon>Streptophyta</taxon>
        <taxon>Embryophyta</taxon>
        <taxon>Tracheophyta</taxon>
        <taxon>Spermatophyta</taxon>
        <taxon>Magnoliopsida</taxon>
        <taxon>eudicotyledons</taxon>
        <taxon>Gunneridae</taxon>
        <taxon>Pentapetalae</taxon>
        <taxon>rosids</taxon>
        <taxon>malvids</taxon>
        <taxon>Brassicales</taxon>
        <taxon>Brassicaceae</taxon>
        <taxon>Arabideae</taxon>
        <taxon>Arabis</taxon>
    </lineage>
</organism>
<proteinExistence type="inferred from homology"/>
<dbReference type="InterPro" id="IPR004274">
    <property type="entry name" value="FCP1_dom"/>
</dbReference>
<feature type="domain" description="FCP1 homology" evidence="2">
    <location>
        <begin position="1"/>
        <end position="96"/>
    </location>
</feature>
<keyword evidence="1" id="KW-0496">Mitochondrion</keyword>
<feature type="non-terminal residue" evidence="3">
    <location>
        <position position="1"/>
    </location>
</feature>
<dbReference type="InterPro" id="IPR050365">
    <property type="entry name" value="TIM50"/>
</dbReference>
<dbReference type="Pfam" id="PF03031">
    <property type="entry name" value="NIF"/>
    <property type="match status" value="1"/>
</dbReference>
<dbReference type="GO" id="GO:0005744">
    <property type="term" value="C:TIM23 mitochondrial import inner membrane translocase complex"/>
    <property type="evidence" value="ECO:0007669"/>
    <property type="project" value="UniProtKB-UniRule"/>
</dbReference>
<keyword evidence="4" id="KW-1185">Reference proteome</keyword>